<evidence type="ECO:0000313" key="2">
    <source>
        <dbReference type="Proteomes" id="UP001138681"/>
    </source>
</evidence>
<dbReference type="Proteomes" id="UP001138681">
    <property type="component" value="Unassembled WGS sequence"/>
</dbReference>
<dbReference type="AlphaFoldDB" id="A0A9X1F5C7"/>
<dbReference type="EMBL" id="JAGSPC010000002">
    <property type="protein sequence ID" value="MBV7260164.1"/>
    <property type="molecule type" value="Genomic_DNA"/>
</dbReference>
<dbReference type="RefSeq" id="WP_218405540.1">
    <property type="nucleotide sequence ID" value="NZ_JAGSPC010000002.1"/>
</dbReference>
<accession>A0A9X1F5C7</accession>
<name>A0A9X1F5C7_9SPHN</name>
<evidence type="ECO:0000313" key="1">
    <source>
        <dbReference type="EMBL" id="MBV7260164.1"/>
    </source>
</evidence>
<keyword evidence="2" id="KW-1185">Reference proteome</keyword>
<comment type="caution">
    <text evidence="1">The sequence shown here is derived from an EMBL/GenBank/DDBJ whole genome shotgun (WGS) entry which is preliminary data.</text>
</comment>
<proteinExistence type="predicted"/>
<sequence>MPDTATPNLPSRDFDTTEDFYAQFGFECGYKDGGWMILYRGPKGSRAVLEFFPYPDLDPKSSSFSACLRLDDLPAIMAQVTASNVPQGHIGLPRFHPPQKEASGLTIAYLVDCDGSLIRLIQNN</sequence>
<dbReference type="CDD" id="cd08350">
    <property type="entry name" value="BLMT_like"/>
    <property type="match status" value="1"/>
</dbReference>
<organism evidence="1 2">
    <name type="scientific">Erythrobacter crassostreae</name>
    <dbReference type="NCBI Taxonomy" id="2828328"/>
    <lineage>
        <taxon>Bacteria</taxon>
        <taxon>Pseudomonadati</taxon>
        <taxon>Pseudomonadota</taxon>
        <taxon>Alphaproteobacteria</taxon>
        <taxon>Sphingomonadales</taxon>
        <taxon>Erythrobacteraceae</taxon>
        <taxon>Erythrobacter/Porphyrobacter group</taxon>
        <taxon>Erythrobacter</taxon>
    </lineage>
</organism>
<protein>
    <submittedName>
        <fullName evidence="1">Bleomycin resistance protein</fullName>
    </submittedName>
</protein>
<gene>
    <name evidence="1" type="ORF">KCG46_11350</name>
</gene>
<reference evidence="1" key="1">
    <citation type="submission" date="2021-04" db="EMBL/GenBank/DDBJ databases">
        <authorList>
            <person name="Pira H."/>
            <person name="Risdian C."/>
            <person name="Wink J."/>
        </authorList>
    </citation>
    <scope>NUCLEOTIDE SEQUENCE</scope>
    <source>
        <strain evidence="1">WH158</strain>
    </source>
</reference>